<dbReference type="KEGG" id="pvac:HC248_00400"/>
<sequence length="432" mass="43856">MGFAQGVSGLTAAASNLDVIGNNISNSGTIGFKSGTAQFSDVYAGSAIGLGTEVSTISQNFNAGSIQTSSKPLDMAIVGGDGFFRTTSASGEISFTRNGQFNADKEGFIVNAGGSRLTGFAVDATGGISGGAPKALVIPTAAIAPNPTSTVTAQFNIDSRSVTPTVTAFDANNSNSYNYANSLTVFDSLGNSHELSTFFAKDANVENGWNVYVTADGYPLNSAGEINSTPPPPSPPPATANSEVSATLVFNTNGTLKSVTPTGGAVSPTSTFNITGLDFGNGAAALTTDITIAGTTQFGTTNDVKALTQNGFTSGQLTSFAIGVDGKIQGKYSNEQTKLLGQVVVSSFANPNGLISKGGNSWSQSPSSGQPLTVVPGAGTKSGSISSGSLEGSNVDLTSELVNLVIAQRTYQANAQTVKTQDQVLQTLINIR</sequence>
<dbReference type="InterPro" id="IPR053967">
    <property type="entry name" value="LlgE_F_G-like_D1"/>
</dbReference>
<feature type="domain" description="Flagellar hook protein FlgE D2" evidence="9">
    <location>
        <begin position="156"/>
        <end position="312"/>
    </location>
</feature>
<feature type="compositionally biased region" description="Polar residues" evidence="6">
    <location>
        <begin position="358"/>
        <end position="371"/>
    </location>
</feature>
<dbReference type="EMBL" id="CP051461">
    <property type="protein sequence ID" value="QJC55137.1"/>
    <property type="molecule type" value="Genomic_DNA"/>
</dbReference>
<dbReference type="Gene3D" id="2.60.98.20">
    <property type="entry name" value="Flagellar hook protein FlgE"/>
    <property type="match status" value="1"/>
</dbReference>
<dbReference type="GO" id="GO:0071978">
    <property type="term" value="P:bacterial-type flagellum-dependent swarming motility"/>
    <property type="evidence" value="ECO:0007669"/>
    <property type="project" value="TreeGrafter"/>
</dbReference>
<comment type="subcellular location">
    <subcellularLocation>
        <location evidence="1 5">Bacterial flagellum basal body</location>
    </subcellularLocation>
</comment>
<evidence type="ECO:0000256" key="3">
    <source>
        <dbReference type="ARBA" id="ARBA00019015"/>
    </source>
</evidence>
<dbReference type="Pfam" id="PF06429">
    <property type="entry name" value="Flg_bbr_C"/>
    <property type="match status" value="1"/>
</dbReference>
<evidence type="ECO:0000313" key="12">
    <source>
        <dbReference type="Proteomes" id="UP000502041"/>
    </source>
</evidence>
<dbReference type="PANTHER" id="PTHR30435:SF1">
    <property type="entry name" value="FLAGELLAR HOOK PROTEIN FLGE"/>
    <property type="match status" value="1"/>
</dbReference>
<keyword evidence="11" id="KW-0969">Cilium</keyword>
<dbReference type="InterPro" id="IPR037058">
    <property type="entry name" value="Falgellar_hook_FlgE_sf"/>
</dbReference>
<proteinExistence type="inferred from homology"/>
<gene>
    <name evidence="11" type="primary">flgE</name>
    <name evidence="11" type="ORF">HC248_00400</name>
</gene>
<organism evidence="11 12">
    <name type="scientific">Polaromonas vacuolata</name>
    <dbReference type="NCBI Taxonomy" id="37448"/>
    <lineage>
        <taxon>Bacteria</taxon>
        <taxon>Pseudomonadati</taxon>
        <taxon>Pseudomonadota</taxon>
        <taxon>Betaproteobacteria</taxon>
        <taxon>Burkholderiales</taxon>
        <taxon>Comamonadaceae</taxon>
        <taxon>Polaromonas</taxon>
    </lineage>
</organism>
<dbReference type="Pfam" id="PF07559">
    <property type="entry name" value="FlgE_D2"/>
    <property type="match status" value="1"/>
</dbReference>
<evidence type="ECO:0000259" key="9">
    <source>
        <dbReference type="Pfam" id="PF07559"/>
    </source>
</evidence>
<comment type="similarity">
    <text evidence="2 5">Belongs to the flagella basal body rod proteins family.</text>
</comment>
<dbReference type="InterPro" id="IPR037925">
    <property type="entry name" value="FlgE/F/G-like"/>
</dbReference>
<dbReference type="InterPro" id="IPR010930">
    <property type="entry name" value="Flg_bb/hook_C_dom"/>
</dbReference>
<dbReference type="Proteomes" id="UP000502041">
    <property type="component" value="Chromosome"/>
</dbReference>
<dbReference type="PANTHER" id="PTHR30435">
    <property type="entry name" value="FLAGELLAR PROTEIN"/>
    <property type="match status" value="1"/>
</dbReference>
<keyword evidence="11" id="KW-0282">Flagellum</keyword>
<evidence type="ECO:0000256" key="1">
    <source>
        <dbReference type="ARBA" id="ARBA00004117"/>
    </source>
</evidence>
<dbReference type="GO" id="GO:0009424">
    <property type="term" value="C:bacterial-type flagellum hook"/>
    <property type="evidence" value="ECO:0007669"/>
    <property type="project" value="TreeGrafter"/>
</dbReference>
<feature type="region of interest" description="Disordered" evidence="6">
    <location>
        <begin position="356"/>
        <end position="389"/>
    </location>
</feature>
<keyword evidence="4 5" id="KW-0975">Bacterial flagellum</keyword>
<keyword evidence="11" id="KW-0966">Cell projection</keyword>
<evidence type="ECO:0000256" key="2">
    <source>
        <dbReference type="ARBA" id="ARBA00009677"/>
    </source>
</evidence>
<evidence type="ECO:0000259" key="10">
    <source>
        <dbReference type="Pfam" id="PF22692"/>
    </source>
</evidence>
<feature type="domain" description="Flagellar basal body rod protein N-terminal" evidence="7">
    <location>
        <begin position="6"/>
        <end position="33"/>
    </location>
</feature>
<dbReference type="Pfam" id="PF00460">
    <property type="entry name" value="Flg_bb_rod"/>
    <property type="match status" value="1"/>
</dbReference>
<accession>A0A6H2H5U3</accession>
<feature type="domain" description="Flagellar basal-body/hook protein C-terminal" evidence="8">
    <location>
        <begin position="387"/>
        <end position="431"/>
    </location>
</feature>
<feature type="compositionally biased region" description="Low complexity" evidence="6">
    <location>
        <begin position="377"/>
        <end position="389"/>
    </location>
</feature>
<comment type="function">
    <text evidence="5">A flexible structure which links the flagellar filament to the drive apparatus in the basal body.</text>
</comment>
<protein>
    <recommendedName>
        <fullName evidence="3 5">Flagellar hook protein FlgE</fullName>
    </recommendedName>
</protein>
<evidence type="ECO:0000259" key="7">
    <source>
        <dbReference type="Pfam" id="PF00460"/>
    </source>
</evidence>
<feature type="domain" description="Flagellar hook protein FlgE/F/G-like D1" evidence="10">
    <location>
        <begin position="78"/>
        <end position="141"/>
    </location>
</feature>
<dbReference type="SUPFAM" id="SSF117143">
    <property type="entry name" value="Flagellar hook protein flgE"/>
    <property type="match status" value="1"/>
</dbReference>
<dbReference type="RefSeq" id="WP_168921050.1">
    <property type="nucleotide sequence ID" value="NZ_CP051461.1"/>
</dbReference>
<keyword evidence="12" id="KW-1185">Reference proteome</keyword>
<evidence type="ECO:0000256" key="5">
    <source>
        <dbReference type="RuleBase" id="RU362116"/>
    </source>
</evidence>
<dbReference type="InterPro" id="IPR020013">
    <property type="entry name" value="Flagellar_FlgE/F/G"/>
</dbReference>
<dbReference type="Pfam" id="PF22692">
    <property type="entry name" value="LlgE_F_G_D1"/>
    <property type="match status" value="1"/>
</dbReference>
<dbReference type="AlphaFoldDB" id="A0A6H2H5U3"/>
<evidence type="ECO:0000259" key="8">
    <source>
        <dbReference type="Pfam" id="PF06429"/>
    </source>
</evidence>
<evidence type="ECO:0000256" key="6">
    <source>
        <dbReference type="SAM" id="MobiDB-lite"/>
    </source>
</evidence>
<dbReference type="GO" id="GO:0009425">
    <property type="term" value="C:bacterial-type flagellum basal body"/>
    <property type="evidence" value="ECO:0007669"/>
    <property type="project" value="UniProtKB-SubCell"/>
</dbReference>
<dbReference type="NCBIfam" id="NF004238">
    <property type="entry name" value="PRK05682.1-1"/>
    <property type="match status" value="1"/>
</dbReference>
<dbReference type="NCBIfam" id="TIGR03506">
    <property type="entry name" value="FlgEFG_subfam"/>
    <property type="match status" value="1"/>
</dbReference>
<name>A0A6H2H5U3_9BURK</name>
<dbReference type="GO" id="GO:0005829">
    <property type="term" value="C:cytosol"/>
    <property type="evidence" value="ECO:0007669"/>
    <property type="project" value="TreeGrafter"/>
</dbReference>
<dbReference type="InterPro" id="IPR001444">
    <property type="entry name" value="Flag_bb_rod_N"/>
</dbReference>
<dbReference type="InterPro" id="IPR011491">
    <property type="entry name" value="FlgE_D2"/>
</dbReference>
<reference evidence="11 12" key="1">
    <citation type="submission" date="2020-04" db="EMBL/GenBank/DDBJ databases">
        <title>Complete genome of a Psychrophilic, Marine, Gas Vacuolate Bacterium Polaromonas vacuolata KCTC 22033T.</title>
        <authorList>
            <person name="Hwang K."/>
            <person name="Kim K.M."/>
        </authorList>
    </citation>
    <scope>NUCLEOTIDE SEQUENCE [LARGE SCALE GENOMIC DNA]</scope>
    <source>
        <strain evidence="11 12">KCTC 22033</strain>
    </source>
</reference>
<evidence type="ECO:0000256" key="4">
    <source>
        <dbReference type="ARBA" id="ARBA00023143"/>
    </source>
</evidence>
<evidence type="ECO:0000313" key="11">
    <source>
        <dbReference type="EMBL" id="QJC55137.1"/>
    </source>
</evidence>